<dbReference type="Gene3D" id="2.160.10.10">
    <property type="entry name" value="Hexapeptide repeat proteins"/>
    <property type="match status" value="1"/>
</dbReference>
<keyword evidence="4" id="KW-0012">Acyltransferase</keyword>
<dbReference type="PANTHER" id="PTHR43300">
    <property type="entry name" value="ACETYLTRANSFERASE"/>
    <property type="match status" value="1"/>
</dbReference>
<dbReference type="PROSITE" id="PS00101">
    <property type="entry name" value="HEXAPEP_TRANSFERASES"/>
    <property type="match status" value="1"/>
</dbReference>
<dbReference type="InterPro" id="IPR050179">
    <property type="entry name" value="Trans_hexapeptide_repeat"/>
</dbReference>
<dbReference type="EMBL" id="CP104694">
    <property type="protein sequence ID" value="UXI67512.1"/>
    <property type="molecule type" value="Genomic_DNA"/>
</dbReference>
<dbReference type="CDD" id="cd20292">
    <property type="entry name" value="cupin_QdtA-like"/>
    <property type="match status" value="1"/>
</dbReference>
<organism evidence="6 7">
    <name type="scientific">Tahibacter amnicola</name>
    <dbReference type="NCBI Taxonomy" id="2976241"/>
    <lineage>
        <taxon>Bacteria</taxon>
        <taxon>Pseudomonadati</taxon>
        <taxon>Pseudomonadota</taxon>
        <taxon>Gammaproteobacteria</taxon>
        <taxon>Lysobacterales</taxon>
        <taxon>Rhodanobacteraceae</taxon>
        <taxon>Tahibacter</taxon>
    </lineage>
</organism>
<keyword evidence="2" id="KW-0808">Transferase</keyword>
<reference evidence="6" key="1">
    <citation type="submission" date="2022-09" db="EMBL/GenBank/DDBJ databases">
        <title>Tahibacter sp. nov., isolated from a fresh water.</title>
        <authorList>
            <person name="Baek J.H."/>
            <person name="Lee J.K."/>
            <person name="Kim J.M."/>
            <person name="Jeon C.O."/>
        </authorList>
    </citation>
    <scope>NUCLEOTIDE SEQUENCE</scope>
    <source>
        <strain evidence="6">W38</strain>
    </source>
</reference>
<evidence type="ECO:0000256" key="1">
    <source>
        <dbReference type="ARBA" id="ARBA00007274"/>
    </source>
</evidence>
<sequence length="313" mass="34535">MNYFVHPQGICESSHIGANTRIWAFAHVLAKARLGSDCNICDHVFIENDVVIGDRVTVKCGVQLWDGVTLEDDVFIGPNVTFTNDPFPRSKQYPEQFPQTRVCAGASIGANATILPGLTIGARAMVGAGAVVLRSVPPDAIVVGNPARIVGYVDNSAGGRLVADRPRDSNERPGVEETSVRGVALHRLPLIQDMRGDLSVGEFERSVPFLPRRYFLVFGVPSAEVRGEHAHRTCHQFLVCVKGSVSVIADDGTRRAELLLDRPNLGLHLPPMTWGIQYRYSADAVLLVFASEYYDTQEYIRDYDEFLRLSRAR</sequence>
<dbReference type="InterPro" id="IPR008894">
    <property type="entry name" value="QdtA_cupin_dom"/>
</dbReference>
<dbReference type="CDD" id="cd03358">
    <property type="entry name" value="LbH_WxcM_N_like"/>
    <property type="match status" value="1"/>
</dbReference>
<comment type="similarity">
    <text evidence="1">Belongs to the transferase hexapeptide repeat family.</text>
</comment>
<accession>A0ABY6BI25</accession>
<evidence type="ECO:0000256" key="2">
    <source>
        <dbReference type="ARBA" id="ARBA00022679"/>
    </source>
</evidence>
<dbReference type="InterPro" id="IPR014710">
    <property type="entry name" value="RmlC-like_jellyroll"/>
</dbReference>
<dbReference type="Pfam" id="PF00132">
    <property type="entry name" value="Hexapep"/>
    <property type="match status" value="3"/>
</dbReference>
<evidence type="ECO:0000313" key="6">
    <source>
        <dbReference type="EMBL" id="UXI67512.1"/>
    </source>
</evidence>
<dbReference type="InterPro" id="IPR011004">
    <property type="entry name" value="Trimer_LpxA-like_sf"/>
</dbReference>
<dbReference type="SUPFAM" id="SSF51182">
    <property type="entry name" value="RmlC-like cupins"/>
    <property type="match status" value="1"/>
</dbReference>
<keyword evidence="3" id="KW-0677">Repeat</keyword>
<keyword evidence="7" id="KW-1185">Reference proteome</keyword>
<evidence type="ECO:0000313" key="7">
    <source>
        <dbReference type="Proteomes" id="UP001064632"/>
    </source>
</evidence>
<dbReference type="Proteomes" id="UP001064632">
    <property type="component" value="Chromosome"/>
</dbReference>
<feature type="domain" description="Sugar 3,4-ketoisomerase QdtA cupin" evidence="5">
    <location>
        <begin position="182"/>
        <end position="309"/>
    </location>
</feature>
<dbReference type="SUPFAM" id="SSF51161">
    <property type="entry name" value="Trimeric LpxA-like enzymes"/>
    <property type="match status" value="1"/>
</dbReference>
<dbReference type="Pfam" id="PF05523">
    <property type="entry name" value="FdtA"/>
    <property type="match status" value="1"/>
</dbReference>
<evidence type="ECO:0000259" key="5">
    <source>
        <dbReference type="Pfam" id="PF05523"/>
    </source>
</evidence>
<evidence type="ECO:0000256" key="4">
    <source>
        <dbReference type="ARBA" id="ARBA00023315"/>
    </source>
</evidence>
<proteinExistence type="inferred from homology"/>
<dbReference type="PANTHER" id="PTHR43300:SF4">
    <property type="entry name" value="ACYL-[ACYL-CARRIER-PROTEIN]--UDP-N-ACETYLGLUCOSAMINE O-ACYLTRANSFERASE"/>
    <property type="match status" value="1"/>
</dbReference>
<dbReference type="RefSeq" id="WP_261694482.1">
    <property type="nucleotide sequence ID" value="NZ_CP104694.1"/>
</dbReference>
<dbReference type="InterPro" id="IPR018357">
    <property type="entry name" value="Hexapep_transf_CS"/>
</dbReference>
<name>A0ABY6BI25_9GAMM</name>
<protein>
    <submittedName>
        <fullName evidence="6">WxcM-like domain-containing protein</fullName>
    </submittedName>
</protein>
<evidence type="ECO:0000256" key="3">
    <source>
        <dbReference type="ARBA" id="ARBA00022737"/>
    </source>
</evidence>
<dbReference type="Gene3D" id="2.60.120.10">
    <property type="entry name" value="Jelly Rolls"/>
    <property type="match status" value="1"/>
</dbReference>
<gene>
    <name evidence="6" type="ORF">N4264_22685</name>
</gene>
<dbReference type="InterPro" id="IPR011051">
    <property type="entry name" value="RmlC_Cupin_sf"/>
</dbReference>
<dbReference type="InterPro" id="IPR001451">
    <property type="entry name" value="Hexapep"/>
</dbReference>